<name>A0A4Z2IS57_9TELE</name>
<feature type="compositionally biased region" description="Basic and acidic residues" evidence="1">
    <location>
        <begin position="107"/>
        <end position="119"/>
    </location>
</feature>
<comment type="caution">
    <text evidence="2">The sequence shown here is derived from an EMBL/GenBank/DDBJ whole genome shotgun (WGS) entry which is preliminary data.</text>
</comment>
<organism evidence="2 3">
    <name type="scientific">Liparis tanakae</name>
    <name type="common">Tanaka's snailfish</name>
    <dbReference type="NCBI Taxonomy" id="230148"/>
    <lineage>
        <taxon>Eukaryota</taxon>
        <taxon>Metazoa</taxon>
        <taxon>Chordata</taxon>
        <taxon>Craniata</taxon>
        <taxon>Vertebrata</taxon>
        <taxon>Euteleostomi</taxon>
        <taxon>Actinopterygii</taxon>
        <taxon>Neopterygii</taxon>
        <taxon>Teleostei</taxon>
        <taxon>Neoteleostei</taxon>
        <taxon>Acanthomorphata</taxon>
        <taxon>Eupercaria</taxon>
        <taxon>Perciformes</taxon>
        <taxon>Cottioidei</taxon>
        <taxon>Cottales</taxon>
        <taxon>Liparidae</taxon>
        <taxon>Liparis</taxon>
    </lineage>
</organism>
<dbReference type="Proteomes" id="UP000314294">
    <property type="component" value="Unassembled WGS sequence"/>
</dbReference>
<feature type="region of interest" description="Disordered" evidence="1">
    <location>
        <begin position="45"/>
        <end position="69"/>
    </location>
</feature>
<feature type="compositionally biased region" description="Polar residues" evidence="1">
    <location>
        <begin position="139"/>
        <end position="148"/>
    </location>
</feature>
<keyword evidence="3" id="KW-1185">Reference proteome</keyword>
<accession>A0A4Z2IS57</accession>
<feature type="region of interest" description="Disordered" evidence="1">
    <location>
        <begin position="100"/>
        <end position="148"/>
    </location>
</feature>
<dbReference type="EMBL" id="SRLO01000051">
    <property type="protein sequence ID" value="TNN80725.1"/>
    <property type="molecule type" value="Genomic_DNA"/>
</dbReference>
<dbReference type="AlphaFoldDB" id="A0A4Z2IS57"/>
<evidence type="ECO:0000256" key="1">
    <source>
        <dbReference type="SAM" id="MobiDB-lite"/>
    </source>
</evidence>
<gene>
    <name evidence="2" type="ORF">EYF80_008959</name>
</gene>
<evidence type="ECO:0000313" key="3">
    <source>
        <dbReference type="Proteomes" id="UP000314294"/>
    </source>
</evidence>
<evidence type="ECO:0000313" key="2">
    <source>
        <dbReference type="EMBL" id="TNN80725.1"/>
    </source>
</evidence>
<proteinExistence type="predicted"/>
<reference evidence="2 3" key="1">
    <citation type="submission" date="2019-03" db="EMBL/GenBank/DDBJ databases">
        <title>First draft genome of Liparis tanakae, snailfish: a comprehensive survey of snailfish specific genes.</title>
        <authorList>
            <person name="Kim W."/>
            <person name="Song I."/>
            <person name="Jeong J.-H."/>
            <person name="Kim D."/>
            <person name="Kim S."/>
            <person name="Ryu S."/>
            <person name="Song J.Y."/>
            <person name="Lee S.K."/>
        </authorList>
    </citation>
    <scope>NUCLEOTIDE SEQUENCE [LARGE SCALE GENOMIC DNA]</scope>
    <source>
        <tissue evidence="2">Muscle</tissue>
    </source>
</reference>
<sequence length="148" mass="16180">MTSWLKEAYWENKTTLAVQAVQERLSGVALMLAETRKPAAELCGTRDGEQRTVNATQDRNDMLLLSRSKSAGRGKRCRKTYRGRLGQIDSFSWITPPSCCQAPEGTAEERAGKETHAETVDVESLCSGEKHRSGRLHSKSNPASGGGV</sequence>
<protein>
    <submittedName>
        <fullName evidence="2">Uncharacterized protein</fullName>
    </submittedName>
</protein>